<keyword evidence="4 7" id="KW-0812">Transmembrane</keyword>
<dbReference type="AlphaFoldDB" id="A0A5B2VL27"/>
<name>A0A5B2VL27_9BACT</name>
<dbReference type="PANTHER" id="PTHR33452">
    <property type="entry name" value="OXIDOREDUCTASE CATD-RELATED"/>
    <property type="match status" value="1"/>
</dbReference>
<dbReference type="RefSeq" id="WP_149840136.1">
    <property type="nucleotide sequence ID" value="NZ_VUOC01000004.1"/>
</dbReference>
<feature type="transmembrane region" description="Helical" evidence="7">
    <location>
        <begin position="12"/>
        <end position="30"/>
    </location>
</feature>
<keyword evidence="5 7" id="KW-1133">Transmembrane helix</keyword>
<feature type="transmembrane region" description="Helical" evidence="7">
    <location>
        <begin position="54"/>
        <end position="74"/>
    </location>
</feature>
<feature type="transmembrane region" description="Helical" evidence="7">
    <location>
        <begin position="118"/>
        <end position="142"/>
    </location>
</feature>
<evidence type="ECO:0000313" key="9">
    <source>
        <dbReference type="Proteomes" id="UP000324611"/>
    </source>
</evidence>
<comment type="caution">
    <text evidence="8">The sequence shown here is derived from an EMBL/GenBank/DDBJ whole genome shotgun (WGS) entry which is preliminary data.</text>
</comment>
<keyword evidence="9" id="KW-1185">Reference proteome</keyword>
<dbReference type="GO" id="GO:0005886">
    <property type="term" value="C:plasma membrane"/>
    <property type="evidence" value="ECO:0007669"/>
    <property type="project" value="UniProtKB-SubCell"/>
</dbReference>
<protein>
    <submittedName>
        <fullName evidence="8">DoxX family protein</fullName>
    </submittedName>
</protein>
<evidence type="ECO:0000256" key="1">
    <source>
        <dbReference type="ARBA" id="ARBA00004651"/>
    </source>
</evidence>
<dbReference type="EMBL" id="VUOC01000004">
    <property type="protein sequence ID" value="KAA2238957.1"/>
    <property type="molecule type" value="Genomic_DNA"/>
</dbReference>
<dbReference type="Pfam" id="PF07681">
    <property type="entry name" value="DoxX"/>
    <property type="match status" value="1"/>
</dbReference>
<evidence type="ECO:0000313" key="8">
    <source>
        <dbReference type="EMBL" id="KAA2238957.1"/>
    </source>
</evidence>
<proteinExistence type="inferred from homology"/>
<evidence type="ECO:0000256" key="4">
    <source>
        <dbReference type="ARBA" id="ARBA00022692"/>
    </source>
</evidence>
<dbReference type="InterPro" id="IPR032808">
    <property type="entry name" value="DoxX"/>
</dbReference>
<dbReference type="Proteomes" id="UP000324611">
    <property type="component" value="Unassembled WGS sequence"/>
</dbReference>
<dbReference type="InterPro" id="IPR051907">
    <property type="entry name" value="DoxX-like_oxidoreductase"/>
</dbReference>
<evidence type="ECO:0000256" key="7">
    <source>
        <dbReference type="SAM" id="Phobius"/>
    </source>
</evidence>
<comment type="subcellular location">
    <subcellularLocation>
        <location evidence="1">Cell membrane</location>
        <topology evidence="1">Multi-pass membrane protein</topology>
    </subcellularLocation>
</comment>
<evidence type="ECO:0000256" key="5">
    <source>
        <dbReference type="ARBA" id="ARBA00022989"/>
    </source>
</evidence>
<dbReference type="PANTHER" id="PTHR33452:SF1">
    <property type="entry name" value="INNER MEMBRANE PROTEIN YPHA-RELATED"/>
    <property type="match status" value="1"/>
</dbReference>
<keyword evidence="6 7" id="KW-0472">Membrane</keyword>
<evidence type="ECO:0000256" key="6">
    <source>
        <dbReference type="ARBA" id="ARBA00023136"/>
    </source>
</evidence>
<evidence type="ECO:0000256" key="2">
    <source>
        <dbReference type="ARBA" id="ARBA00006679"/>
    </source>
</evidence>
<reference evidence="8 9" key="2">
    <citation type="submission" date="2019-09" db="EMBL/GenBank/DDBJ databases">
        <authorList>
            <person name="Jin C."/>
        </authorList>
    </citation>
    <scope>NUCLEOTIDE SEQUENCE [LARGE SCALE GENOMIC DNA]</scope>
    <source>
        <strain evidence="8 9">BN140078</strain>
    </source>
</reference>
<gene>
    <name evidence="8" type="ORF">F0L74_22340</name>
</gene>
<accession>A0A5B2VL27</accession>
<evidence type="ECO:0000256" key="3">
    <source>
        <dbReference type="ARBA" id="ARBA00022475"/>
    </source>
</evidence>
<comment type="similarity">
    <text evidence="2">Belongs to the DoxX family.</text>
</comment>
<keyword evidence="3" id="KW-1003">Cell membrane</keyword>
<sequence>MLQQLLQTTPDYIWTLLRITAGVIIFPYGMQKLMGWYDGPGFKGALVQLTDRKIPMVVAYMIILGQSLGSIALLIGFAGRAAAVGHFIIFTGAMMTHVKDGWMLNWFGKKNGEGIEYFVLLLVILLVIIIKGSGALSVDLWLSQL</sequence>
<organism evidence="8 9">
    <name type="scientific">Chitinophaga agrisoli</name>
    <dbReference type="NCBI Taxonomy" id="2607653"/>
    <lineage>
        <taxon>Bacteria</taxon>
        <taxon>Pseudomonadati</taxon>
        <taxon>Bacteroidota</taxon>
        <taxon>Chitinophagia</taxon>
        <taxon>Chitinophagales</taxon>
        <taxon>Chitinophagaceae</taxon>
        <taxon>Chitinophaga</taxon>
    </lineage>
</organism>
<reference evidence="8 9" key="1">
    <citation type="submission" date="2019-09" db="EMBL/GenBank/DDBJ databases">
        <title>Chitinophaga ginsengihumi sp. nov., isolated from soil of ginseng rhizosphere.</title>
        <authorList>
            <person name="Lee J."/>
        </authorList>
    </citation>
    <scope>NUCLEOTIDE SEQUENCE [LARGE SCALE GENOMIC DNA]</scope>
    <source>
        <strain evidence="8 9">BN140078</strain>
    </source>
</reference>
<feature type="transmembrane region" description="Helical" evidence="7">
    <location>
        <begin position="81"/>
        <end position="98"/>
    </location>
</feature>